<dbReference type="InterPro" id="IPR008231">
    <property type="entry name" value="CsaA"/>
</dbReference>
<dbReference type="AlphaFoldDB" id="A0A6B3LPK1"/>
<dbReference type="InterPro" id="IPR012340">
    <property type="entry name" value="NA-bd_OB-fold"/>
</dbReference>
<gene>
    <name evidence="5" type="ORF">GXP69_08865</name>
</gene>
<dbReference type="PANTHER" id="PTHR11586:SF37">
    <property type="entry name" value="TRNA-BINDING DOMAIN-CONTAINING PROTEIN"/>
    <property type="match status" value="1"/>
</dbReference>
<dbReference type="GO" id="GO:0000049">
    <property type="term" value="F:tRNA binding"/>
    <property type="evidence" value="ECO:0007669"/>
    <property type="project" value="UniProtKB-UniRule"/>
</dbReference>
<dbReference type="NCBIfam" id="NF007494">
    <property type="entry name" value="PRK10089.1-3"/>
    <property type="match status" value="1"/>
</dbReference>
<feature type="domain" description="TRNA-binding" evidence="4">
    <location>
        <begin position="15"/>
        <end position="118"/>
    </location>
</feature>
<dbReference type="FunFam" id="2.40.50.140:FF:000165">
    <property type="entry name" value="Chaperone CsaA"/>
    <property type="match status" value="1"/>
</dbReference>
<name>A0A6B3LPK1_9BACT</name>
<evidence type="ECO:0000259" key="4">
    <source>
        <dbReference type="PROSITE" id="PS50886"/>
    </source>
</evidence>
<accession>A0A6B3LPK1</accession>
<keyword evidence="1 3" id="KW-0820">tRNA-binding</keyword>
<dbReference type="NCBIfam" id="TIGR02222">
    <property type="entry name" value="chap_CsaA"/>
    <property type="match status" value="1"/>
</dbReference>
<dbReference type="RefSeq" id="WP_163914498.1">
    <property type="nucleotide sequence ID" value="NZ_JAAGWD010000003.1"/>
</dbReference>
<evidence type="ECO:0000256" key="1">
    <source>
        <dbReference type="ARBA" id="ARBA00022555"/>
    </source>
</evidence>
<evidence type="ECO:0000313" key="6">
    <source>
        <dbReference type="Proteomes" id="UP000474777"/>
    </source>
</evidence>
<protein>
    <submittedName>
        <fullName evidence="5">tRNA-binding protein</fullName>
    </submittedName>
</protein>
<evidence type="ECO:0000256" key="3">
    <source>
        <dbReference type="PROSITE-ProRule" id="PRU00209"/>
    </source>
</evidence>
<keyword evidence="6" id="KW-1185">Reference proteome</keyword>
<keyword evidence="2 3" id="KW-0694">RNA-binding</keyword>
<dbReference type="InterPro" id="IPR002547">
    <property type="entry name" value="tRNA-bd_dom"/>
</dbReference>
<dbReference type="Pfam" id="PF01588">
    <property type="entry name" value="tRNA_bind"/>
    <property type="match status" value="1"/>
</dbReference>
<dbReference type="SUPFAM" id="SSF50249">
    <property type="entry name" value="Nucleic acid-binding proteins"/>
    <property type="match status" value="1"/>
</dbReference>
<dbReference type="Gene3D" id="2.40.50.140">
    <property type="entry name" value="Nucleic acid-binding proteins"/>
    <property type="match status" value="1"/>
</dbReference>
<comment type="caution">
    <text evidence="5">The sequence shown here is derived from an EMBL/GenBank/DDBJ whole genome shotgun (WGS) entry which is preliminary data.</text>
</comment>
<dbReference type="PROSITE" id="PS50886">
    <property type="entry name" value="TRBD"/>
    <property type="match status" value="1"/>
</dbReference>
<evidence type="ECO:0000313" key="5">
    <source>
        <dbReference type="EMBL" id="NEM97803.1"/>
    </source>
</evidence>
<sequence>MYAPEQPQPTIDWQQFEQTDIRVGTILEVQEFPEARKPAYKLTIDLGPLGIKRSSAQITKHYTPDTLIGRQVLCVVNLGRKQIGKFVSEVLVTGFEDENRDIILAQPAGKVPNGSKLI</sequence>
<dbReference type="EMBL" id="JAAGWD010000003">
    <property type="protein sequence ID" value="NEM97803.1"/>
    <property type="molecule type" value="Genomic_DNA"/>
</dbReference>
<dbReference type="InterPro" id="IPR051270">
    <property type="entry name" value="Tyrosine-tRNA_ligase_regulator"/>
</dbReference>
<reference evidence="5 6" key="1">
    <citation type="submission" date="2020-02" db="EMBL/GenBank/DDBJ databases">
        <authorList>
            <person name="Kim M.K."/>
        </authorList>
    </citation>
    <scope>NUCLEOTIDE SEQUENCE [LARGE SCALE GENOMIC DNA]</scope>
    <source>
        <strain evidence="5 6">BT327</strain>
    </source>
</reference>
<dbReference type="NCBIfam" id="NF007495">
    <property type="entry name" value="PRK10089.1-4"/>
    <property type="match status" value="1"/>
</dbReference>
<organism evidence="5 6">
    <name type="scientific">Pontibacter burrus</name>
    <dbReference type="NCBI Taxonomy" id="2704466"/>
    <lineage>
        <taxon>Bacteria</taxon>
        <taxon>Pseudomonadati</taxon>
        <taxon>Bacteroidota</taxon>
        <taxon>Cytophagia</taxon>
        <taxon>Cytophagales</taxon>
        <taxon>Hymenobacteraceae</taxon>
        <taxon>Pontibacter</taxon>
    </lineage>
</organism>
<evidence type="ECO:0000256" key="2">
    <source>
        <dbReference type="ARBA" id="ARBA00022884"/>
    </source>
</evidence>
<dbReference type="CDD" id="cd02798">
    <property type="entry name" value="tRNA_bind_CsaA"/>
    <property type="match status" value="1"/>
</dbReference>
<dbReference type="PANTHER" id="PTHR11586">
    <property type="entry name" value="TRNA-AMINOACYLATION COFACTOR ARC1 FAMILY MEMBER"/>
    <property type="match status" value="1"/>
</dbReference>
<proteinExistence type="predicted"/>
<dbReference type="Proteomes" id="UP000474777">
    <property type="component" value="Unassembled WGS sequence"/>
</dbReference>